<gene>
    <name evidence="1" type="ORF">AC626_12700</name>
</gene>
<accession>A0A0L0ERT7</accession>
<dbReference type="AlphaFoldDB" id="A0A0L0ERT7"/>
<evidence type="ECO:0000313" key="2">
    <source>
        <dbReference type="Proteomes" id="UP000036850"/>
    </source>
</evidence>
<organism evidence="1 2">
    <name type="scientific">Pseudoalteromonas rubra</name>
    <dbReference type="NCBI Taxonomy" id="43658"/>
    <lineage>
        <taxon>Bacteria</taxon>
        <taxon>Pseudomonadati</taxon>
        <taxon>Pseudomonadota</taxon>
        <taxon>Gammaproteobacteria</taxon>
        <taxon>Alteromonadales</taxon>
        <taxon>Pseudoalteromonadaceae</taxon>
        <taxon>Pseudoalteromonas</taxon>
    </lineage>
</organism>
<protein>
    <submittedName>
        <fullName evidence="1">Uncharacterized protein</fullName>
    </submittedName>
</protein>
<proteinExistence type="predicted"/>
<comment type="caution">
    <text evidence="1">The sequence shown here is derived from an EMBL/GenBank/DDBJ whole genome shotgun (WGS) entry which is preliminary data.</text>
</comment>
<dbReference type="OrthoDB" id="5769065at2"/>
<sequence>MLTPLALINFKPHLNAHCTRPHLDAPQQVAEFIRTGCELAKWYERQSCALLQELYLRRVFFELLNHIADPLVHTCIRQQCLEQIYKPLLALKRYYKARRRGLHKFYLLEREARIISHEFNPYS</sequence>
<dbReference type="Proteomes" id="UP000036850">
    <property type="component" value="Unassembled WGS sequence"/>
</dbReference>
<reference evidence="2" key="1">
    <citation type="submission" date="2015-07" db="EMBL/GenBank/DDBJ databases">
        <title>Draft genome sequence of a Pseudoalteromonas rubra strain, OCN096, isolated from Kaneohe Bay, Oahu, Hawaii.</title>
        <authorList>
            <person name="Beurmann S."/>
            <person name="Ushijima B."/>
            <person name="Belcaid M."/>
            <person name="Callahan S.M."/>
            <person name="Aeby G.S."/>
        </authorList>
    </citation>
    <scope>NUCLEOTIDE SEQUENCE [LARGE SCALE GENOMIC DNA]</scope>
    <source>
        <strain evidence="2">OCN096</strain>
    </source>
</reference>
<evidence type="ECO:0000313" key="1">
    <source>
        <dbReference type="EMBL" id="KNC67131.1"/>
    </source>
</evidence>
<dbReference type="PATRIC" id="fig|43658.6.peg.524"/>
<dbReference type="EMBL" id="LFZX01000091">
    <property type="protein sequence ID" value="KNC67131.1"/>
    <property type="molecule type" value="Genomic_DNA"/>
</dbReference>
<dbReference type="RefSeq" id="WP_082225454.1">
    <property type="nucleotide sequence ID" value="NZ_CP013611.1"/>
</dbReference>
<name>A0A0L0ERT7_9GAMM</name>